<sequence length="398" mass="44022">MISEIDDLMAKAGFEALLVIGDSTASSPELMYFVRTPIPRGGLYLKRRGAEPLLVVSSLDMGCARRGSVSNIKTYSDYGLRELQRRHGPGRGWAEMVSTILAREGVRGNVALAGRTDILSATHLADLLRRNGFKVTGMAKPTFVDACRRRKDGWEIETIKRVGDKTVSVVQKLEKLLEESDVRTGKVVYEGKQLTTAVLRKHVMVWCSEAGLSLPEGFMLAAGAESSDPHAMAREDKPLTEGEPLLFDIYPADETGYRYDFTRTYCVGRAKPLLRKMFEDVAAAQKHAFDTINAGTRCETPFIEVCRFFRRRRWPTLLDRDVKDKGFIHGLGHGVGLTIGEEPYLTRFSTTPLSSGEVVTVEPGLYVPGFGGVRLEDVVVVDGGKAVVLAEHRKVLEL</sequence>
<gene>
    <name evidence="2" type="ORF">ENM11_04185</name>
</gene>
<evidence type="ECO:0000259" key="1">
    <source>
        <dbReference type="Pfam" id="PF00557"/>
    </source>
</evidence>
<comment type="caution">
    <text evidence="2">The sequence shown here is derived from an EMBL/GenBank/DDBJ whole genome shotgun (WGS) entry which is preliminary data.</text>
</comment>
<name>A0A7C5L9L0_CALS0</name>
<keyword evidence="2" id="KW-0645">Protease</keyword>
<dbReference type="PANTHER" id="PTHR46112">
    <property type="entry name" value="AMINOPEPTIDASE"/>
    <property type="match status" value="1"/>
</dbReference>
<dbReference type="PANTHER" id="PTHR46112:SF2">
    <property type="entry name" value="XAA-PRO AMINOPEPTIDASE P-RELATED"/>
    <property type="match status" value="1"/>
</dbReference>
<dbReference type="Gene3D" id="3.90.230.10">
    <property type="entry name" value="Creatinase/methionine aminopeptidase superfamily"/>
    <property type="match status" value="1"/>
</dbReference>
<dbReference type="InterPro" id="IPR036005">
    <property type="entry name" value="Creatinase/aminopeptidase-like"/>
</dbReference>
<evidence type="ECO:0000313" key="2">
    <source>
        <dbReference type="EMBL" id="HHK68338.1"/>
    </source>
</evidence>
<keyword evidence="2" id="KW-0031">Aminopeptidase</keyword>
<protein>
    <submittedName>
        <fullName evidence="2">Aminopeptidase P family protein</fullName>
    </submittedName>
</protein>
<dbReference type="InterPro" id="IPR000994">
    <property type="entry name" value="Pept_M24"/>
</dbReference>
<reference evidence="2" key="1">
    <citation type="journal article" date="2020" name="mSystems">
        <title>Genome- and Community-Level Interaction Insights into Carbon Utilization and Element Cycling Functions of Hydrothermarchaeota in Hydrothermal Sediment.</title>
        <authorList>
            <person name="Zhou Z."/>
            <person name="Liu Y."/>
            <person name="Xu W."/>
            <person name="Pan J."/>
            <person name="Luo Z.H."/>
            <person name="Li M."/>
        </authorList>
    </citation>
    <scope>NUCLEOTIDE SEQUENCE [LARGE SCALE GENOMIC DNA]</scope>
    <source>
        <strain evidence="2">SpSt-1056</strain>
    </source>
</reference>
<dbReference type="SUPFAM" id="SSF55920">
    <property type="entry name" value="Creatinase/aminopeptidase"/>
    <property type="match status" value="1"/>
</dbReference>
<dbReference type="Pfam" id="PF00557">
    <property type="entry name" value="Peptidase_M24"/>
    <property type="match status" value="1"/>
</dbReference>
<feature type="domain" description="Peptidase M24" evidence="1">
    <location>
        <begin position="159"/>
        <end position="381"/>
    </location>
</feature>
<organism evidence="2">
    <name type="scientific">Caldiarchaeum subterraneum</name>
    <dbReference type="NCBI Taxonomy" id="311458"/>
    <lineage>
        <taxon>Archaea</taxon>
        <taxon>Nitrososphaerota</taxon>
        <taxon>Candidatus Caldarchaeales</taxon>
        <taxon>Candidatus Caldarchaeaceae</taxon>
        <taxon>Candidatus Caldarchaeum</taxon>
    </lineage>
</organism>
<accession>A0A7C5L9L0</accession>
<keyword evidence="2" id="KW-0378">Hydrolase</keyword>
<proteinExistence type="predicted"/>
<dbReference type="AlphaFoldDB" id="A0A7C5L9L0"/>
<dbReference type="InterPro" id="IPR050659">
    <property type="entry name" value="Peptidase_M24B"/>
</dbReference>
<dbReference type="GO" id="GO:0004177">
    <property type="term" value="F:aminopeptidase activity"/>
    <property type="evidence" value="ECO:0007669"/>
    <property type="project" value="UniProtKB-KW"/>
</dbReference>
<dbReference type="EMBL" id="DRWN01000029">
    <property type="protein sequence ID" value="HHK68338.1"/>
    <property type="molecule type" value="Genomic_DNA"/>
</dbReference>